<dbReference type="InterPro" id="IPR000858">
    <property type="entry name" value="S_locus_glycoprot_dom"/>
</dbReference>
<evidence type="ECO:0000256" key="3">
    <source>
        <dbReference type="ARBA" id="ARBA00022729"/>
    </source>
</evidence>
<dbReference type="Pfam" id="PF07714">
    <property type="entry name" value="PK_Tyr_Ser-Thr"/>
    <property type="match status" value="1"/>
</dbReference>
<evidence type="ECO:0000256" key="4">
    <source>
        <dbReference type="ARBA" id="ARBA00022741"/>
    </source>
</evidence>
<evidence type="ECO:0000313" key="10">
    <source>
        <dbReference type="EMBL" id="RZB63402.1"/>
    </source>
</evidence>
<evidence type="ECO:0000256" key="7">
    <source>
        <dbReference type="ARBA" id="ARBA00023157"/>
    </source>
</evidence>
<comment type="caution">
    <text evidence="10">The sequence shown here is derived from an EMBL/GenBank/DDBJ whole genome shotgun (WGS) entry which is preliminary data.</text>
</comment>
<name>A0A445GQ88_GLYSO</name>
<dbReference type="AlphaFoldDB" id="A0A445GQ88"/>
<dbReference type="InterPro" id="IPR001245">
    <property type="entry name" value="Ser-Thr/Tyr_kinase_cat_dom"/>
</dbReference>
<keyword evidence="6" id="KW-0067">ATP-binding</keyword>
<evidence type="ECO:0000259" key="9">
    <source>
        <dbReference type="Pfam" id="PF07714"/>
    </source>
</evidence>
<keyword evidence="10" id="KW-0675">Receptor</keyword>
<reference evidence="10 11" key="1">
    <citation type="submission" date="2018-09" db="EMBL/GenBank/DDBJ databases">
        <title>A high-quality reference genome of wild soybean provides a powerful tool to mine soybean genomes.</title>
        <authorList>
            <person name="Xie M."/>
            <person name="Chung C.Y.L."/>
            <person name="Li M.-W."/>
            <person name="Wong F.-L."/>
            <person name="Chan T.-F."/>
            <person name="Lam H.-M."/>
        </authorList>
    </citation>
    <scope>NUCLEOTIDE SEQUENCE [LARGE SCALE GENOMIC DNA]</scope>
    <source>
        <strain evidence="11">cv. W05</strain>
        <tissue evidence="10">Hypocotyl of etiolated seedlings</tissue>
    </source>
</reference>
<dbReference type="PANTHER" id="PTHR27002">
    <property type="entry name" value="RECEPTOR-LIKE SERINE/THREONINE-PROTEIN KINASE SD1-8"/>
    <property type="match status" value="1"/>
</dbReference>
<evidence type="ECO:0000256" key="5">
    <source>
        <dbReference type="ARBA" id="ARBA00022777"/>
    </source>
</evidence>
<evidence type="ECO:0000256" key="2">
    <source>
        <dbReference type="ARBA" id="ARBA00022679"/>
    </source>
</evidence>
<sequence length="261" mass="29776">MKDPETVTSNDGTFKPGFFSPGKMSNRYVGIWYLRIQCHMGGQQRPTTRGFFRGCQLSPYPTTETLRQVYTSWINRQLVGKRVIQQGNCDIYGFCGAYGSCDSNKLPICSYLRGFERRNREELNRQNRTSGCVRREATAVGYMSPEYAMEGLFSEKSDVFSFGVLLLEIISGRENSSFRNHELLLSLLGYAWQLWNEEEIVSLIDPEIFNPDNVNHILRCIHIGLLCVQELAKETPTMATVVSMLNSEVVNFPPPRQPSFI</sequence>
<dbReference type="Gene3D" id="1.10.510.10">
    <property type="entry name" value="Transferase(Phosphotransferase) domain 1"/>
    <property type="match status" value="1"/>
</dbReference>
<proteinExistence type="predicted"/>
<evidence type="ECO:0000313" key="11">
    <source>
        <dbReference type="Proteomes" id="UP000289340"/>
    </source>
</evidence>
<organism evidence="10 11">
    <name type="scientific">Glycine soja</name>
    <name type="common">Wild soybean</name>
    <dbReference type="NCBI Taxonomy" id="3848"/>
    <lineage>
        <taxon>Eukaryota</taxon>
        <taxon>Viridiplantae</taxon>
        <taxon>Streptophyta</taxon>
        <taxon>Embryophyta</taxon>
        <taxon>Tracheophyta</taxon>
        <taxon>Spermatophyta</taxon>
        <taxon>Magnoliopsida</taxon>
        <taxon>eudicotyledons</taxon>
        <taxon>Gunneridae</taxon>
        <taxon>Pentapetalae</taxon>
        <taxon>rosids</taxon>
        <taxon>fabids</taxon>
        <taxon>Fabales</taxon>
        <taxon>Fabaceae</taxon>
        <taxon>Papilionoideae</taxon>
        <taxon>50 kb inversion clade</taxon>
        <taxon>NPAAA clade</taxon>
        <taxon>indigoferoid/millettioid clade</taxon>
        <taxon>Phaseoleae</taxon>
        <taxon>Glycine</taxon>
        <taxon>Glycine subgen. Soja</taxon>
    </lineage>
</organism>
<dbReference type="EMBL" id="QZWG01000015">
    <property type="protein sequence ID" value="RZB63402.1"/>
    <property type="molecule type" value="Genomic_DNA"/>
</dbReference>
<keyword evidence="1" id="KW-0723">Serine/threonine-protein kinase</keyword>
<dbReference type="SUPFAM" id="SSF56112">
    <property type="entry name" value="Protein kinase-like (PK-like)"/>
    <property type="match status" value="1"/>
</dbReference>
<keyword evidence="4" id="KW-0547">Nucleotide-binding</keyword>
<keyword evidence="2 10" id="KW-0808">Transferase</keyword>
<dbReference type="GO" id="GO:0005886">
    <property type="term" value="C:plasma membrane"/>
    <property type="evidence" value="ECO:0007669"/>
    <property type="project" value="TreeGrafter"/>
</dbReference>
<dbReference type="GO" id="GO:0048544">
    <property type="term" value="P:recognition of pollen"/>
    <property type="evidence" value="ECO:0007669"/>
    <property type="project" value="InterPro"/>
</dbReference>
<evidence type="ECO:0000256" key="1">
    <source>
        <dbReference type="ARBA" id="ARBA00022527"/>
    </source>
</evidence>
<gene>
    <name evidence="10" type="ORF">D0Y65_040149</name>
</gene>
<dbReference type="InterPro" id="IPR011009">
    <property type="entry name" value="Kinase-like_dom_sf"/>
</dbReference>
<dbReference type="Pfam" id="PF00954">
    <property type="entry name" value="S_locus_glycop"/>
    <property type="match status" value="1"/>
</dbReference>
<accession>A0A445GQ88</accession>
<keyword evidence="10" id="KW-0430">Lectin</keyword>
<dbReference type="EC" id="2.7.11.1" evidence="10"/>
<feature type="domain" description="S-locus glycoprotein" evidence="8">
    <location>
        <begin position="86"/>
        <end position="118"/>
    </location>
</feature>
<keyword evidence="11" id="KW-1185">Reference proteome</keyword>
<dbReference type="GO" id="GO:0005524">
    <property type="term" value="F:ATP binding"/>
    <property type="evidence" value="ECO:0007669"/>
    <property type="project" value="UniProtKB-KW"/>
</dbReference>
<evidence type="ECO:0000256" key="6">
    <source>
        <dbReference type="ARBA" id="ARBA00022840"/>
    </source>
</evidence>
<keyword evidence="5 10" id="KW-0418">Kinase</keyword>
<keyword evidence="3" id="KW-0732">Signal</keyword>
<feature type="domain" description="Serine-threonine/tyrosine-protein kinase catalytic" evidence="9">
    <location>
        <begin position="135"/>
        <end position="243"/>
    </location>
</feature>
<protein>
    <submittedName>
        <fullName evidence="10">G-type lectin S-receptor-like serine/threonine-protein kinase</fullName>
        <ecNumber evidence="10">2.7.11.1</ecNumber>
    </submittedName>
</protein>
<dbReference type="Proteomes" id="UP000289340">
    <property type="component" value="Chromosome 15"/>
</dbReference>
<dbReference type="GO" id="GO:0030246">
    <property type="term" value="F:carbohydrate binding"/>
    <property type="evidence" value="ECO:0007669"/>
    <property type="project" value="UniProtKB-KW"/>
</dbReference>
<keyword evidence="7" id="KW-1015">Disulfide bond</keyword>
<dbReference type="PANTHER" id="PTHR27002:SF1114">
    <property type="entry name" value="RECEPTOR-LIKE SERINE_THREONINE-PROTEIN KINASE"/>
    <property type="match status" value="1"/>
</dbReference>
<dbReference type="GO" id="GO:0004674">
    <property type="term" value="F:protein serine/threonine kinase activity"/>
    <property type="evidence" value="ECO:0007669"/>
    <property type="project" value="UniProtKB-KW"/>
</dbReference>
<evidence type="ECO:0000259" key="8">
    <source>
        <dbReference type="Pfam" id="PF00954"/>
    </source>
</evidence>